<dbReference type="PROSITE" id="PS51257">
    <property type="entry name" value="PROKAR_LIPOPROTEIN"/>
    <property type="match status" value="1"/>
</dbReference>
<dbReference type="RefSeq" id="WP_146976212.1">
    <property type="nucleotide sequence ID" value="NZ_VOSL01000123.1"/>
</dbReference>
<dbReference type="EMBL" id="VOSL01000123">
    <property type="protein sequence ID" value="TXD32589.1"/>
    <property type="molecule type" value="Genomic_DNA"/>
</dbReference>
<dbReference type="OrthoDB" id="5502883at2"/>
<gene>
    <name evidence="1" type="ORF">FRC96_17040</name>
</gene>
<comment type="caution">
    <text evidence="1">The sequence shown here is derived from an EMBL/GenBank/DDBJ whole genome shotgun (WGS) entry which is preliminary data.</text>
</comment>
<proteinExistence type="predicted"/>
<accession>A0A5C6X3M5</accession>
<evidence type="ECO:0008006" key="3">
    <source>
        <dbReference type="Google" id="ProtNLM"/>
    </source>
</evidence>
<evidence type="ECO:0000313" key="1">
    <source>
        <dbReference type="EMBL" id="TXD32589.1"/>
    </source>
</evidence>
<name>A0A5C6X3M5_9DELT</name>
<evidence type="ECO:0000313" key="2">
    <source>
        <dbReference type="Proteomes" id="UP000321046"/>
    </source>
</evidence>
<dbReference type="AlphaFoldDB" id="A0A5C6X3M5"/>
<organism evidence="1 2">
    <name type="scientific">Lujinxingia vulgaris</name>
    <dbReference type="NCBI Taxonomy" id="2600176"/>
    <lineage>
        <taxon>Bacteria</taxon>
        <taxon>Deltaproteobacteria</taxon>
        <taxon>Bradymonadales</taxon>
        <taxon>Lujinxingiaceae</taxon>
        <taxon>Lujinxingia</taxon>
    </lineage>
</organism>
<sequence>MSMFRNAVVGLGVATALVACGDAAEGDGQPFDYEGTWVVEGARCEGQAQLRIVSVEASDEGDELVASTLREDACLALGATIWRGDPAGDGAVLLGDAEVSVQTSGRDVVRVAAPDGELTMRRVFPDTGPAPLPEIEDLSLSGQWLMEGYPCDEEFVPQVVQISHAAGTFSVTKTLGDACMEAGVRFLEGELDGLTIRGEGYLEAPDPWGEVESFEVSGRVRVPEYLRLDALGVAVGFRRVVGQD</sequence>
<dbReference type="Proteomes" id="UP000321046">
    <property type="component" value="Unassembled WGS sequence"/>
</dbReference>
<protein>
    <recommendedName>
        <fullName evidence="3">Lipoprotein</fullName>
    </recommendedName>
</protein>
<reference evidence="1 2" key="1">
    <citation type="submission" date="2019-08" db="EMBL/GenBank/DDBJ databases">
        <title>Bradymonadales sp. TMQ2.</title>
        <authorList>
            <person name="Liang Q."/>
        </authorList>
    </citation>
    <scope>NUCLEOTIDE SEQUENCE [LARGE SCALE GENOMIC DNA]</scope>
    <source>
        <strain evidence="1 2">TMQ2</strain>
    </source>
</reference>